<protein>
    <submittedName>
        <fullName evidence="1">Uncharacterized protein</fullName>
    </submittedName>
</protein>
<sequence>MMLSGAELLEHCVSGTICYGEGSYGSNAVIWYKRSVEGIFDTRTMILGKVL</sequence>
<keyword evidence="2" id="KW-1185">Reference proteome</keyword>
<evidence type="ECO:0000313" key="1">
    <source>
        <dbReference type="EMBL" id="KZC12572.1"/>
    </source>
</evidence>
<accession>A0A154PL44</accession>
<dbReference type="AlphaFoldDB" id="A0A154PL44"/>
<evidence type="ECO:0000313" key="2">
    <source>
        <dbReference type="Proteomes" id="UP000076502"/>
    </source>
</evidence>
<proteinExistence type="predicted"/>
<gene>
    <name evidence="1" type="ORF">WN55_03325</name>
</gene>
<dbReference type="EMBL" id="KQ434954">
    <property type="protein sequence ID" value="KZC12572.1"/>
    <property type="molecule type" value="Genomic_DNA"/>
</dbReference>
<reference evidence="1 2" key="1">
    <citation type="submission" date="2015-07" db="EMBL/GenBank/DDBJ databases">
        <title>The genome of Dufourea novaeangliae.</title>
        <authorList>
            <person name="Pan H."/>
            <person name="Kapheim K."/>
        </authorList>
    </citation>
    <scope>NUCLEOTIDE SEQUENCE [LARGE SCALE GENOMIC DNA]</scope>
    <source>
        <strain evidence="1">0120121106</strain>
        <tissue evidence="1">Whole body</tissue>
    </source>
</reference>
<organism evidence="1 2">
    <name type="scientific">Dufourea novaeangliae</name>
    <name type="common">Sweat bee</name>
    <dbReference type="NCBI Taxonomy" id="178035"/>
    <lineage>
        <taxon>Eukaryota</taxon>
        <taxon>Metazoa</taxon>
        <taxon>Ecdysozoa</taxon>
        <taxon>Arthropoda</taxon>
        <taxon>Hexapoda</taxon>
        <taxon>Insecta</taxon>
        <taxon>Pterygota</taxon>
        <taxon>Neoptera</taxon>
        <taxon>Endopterygota</taxon>
        <taxon>Hymenoptera</taxon>
        <taxon>Apocrita</taxon>
        <taxon>Aculeata</taxon>
        <taxon>Apoidea</taxon>
        <taxon>Anthophila</taxon>
        <taxon>Halictidae</taxon>
        <taxon>Rophitinae</taxon>
        <taxon>Dufourea</taxon>
    </lineage>
</organism>
<dbReference type="Proteomes" id="UP000076502">
    <property type="component" value="Unassembled WGS sequence"/>
</dbReference>
<name>A0A154PL44_DUFNO</name>